<reference evidence="1 2" key="1">
    <citation type="submission" date="2016-03" db="EMBL/GenBank/DDBJ databases">
        <title>EvidentialGene: Evidence-directed Construction of Genes on Genomes.</title>
        <authorList>
            <person name="Gilbert D.G."/>
            <person name="Choi J.-H."/>
            <person name="Mockaitis K."/>
            <person name="Colbourne J."/>
            <person name="Pfrender M."/>
        </authorList>
    </citation>
    <scope>NUCLEOTIDE SEQUENCE [LARGE SCALE GENOMIC DNA]</scope>
    <source>
        <strain evidence="1 2">Xinb3</strain>
        <tissue evidence="1">Complete organism</tissue>
    </source>
</reference>
<organism evidence="1 2">
    <name type="scientific">Daphnia magna</name>
    <dbReference type="NCBI Taxonomy" id="35525"/>
    <lineage>
        <taxon>Eukaryota</taxon>
        <taxon>Metazoa</taxon>
        <taxon>Ecdysozoa</taxon>
        <taxon>Arthropoda</taxon>
        <taxon>Crustacea</taxon>
        <taxon>Branchiopoda</taxon>
        <taxon>Diplostraca</taxon>
        <taxon>Cladocera</taxon>
        <taxon>Anomopoda</taxon>
        <taxon>Daphniidae</taxon>
        <taxon>Daphnia</taxon>
    </lineage>
</organism>
<sequence>MLIVSLFVERGLFIAWMALSESENMRISAVDSFSVSSVAFLMAISKSFLFSWKADCLLLCQLNYLDIRKQLKP</sequence>
<comment type="caution">
    <text evidence="1">The sequence shown here is derived from an EMBL/GenBank/DDBJ whole genome shotgun (WGS) entry which is preliminary data.</text>
</comment>
<proteinExistence type="predicted"/>
<dbReference type="AlphaFoldDB" id="A0A164N2M4"/>
<evidence type="ECO:0000313" key="2">
    <source>
        <dbReference type="Proteomes" id="UP000076858"/>
    </source>
</evidence>
<dbReference type="EMBL" id="LRGB01002894">
    <property type="protein sequence ID" value="KZS05592.1"/>
    <property type="molecule type" value="Genomic_DNA"/>
</dbReference>
<protein>
    <submittedName>
        <fullName evidence="1">Uncharacterized protein</fullName>
    </submittedName>
</protein>
<gene>
    <name evidence="1" type="ORF">APZ42_031183</name>
</gene>
<dbReference type="Proteomes" id="UP000076858">
    <property type="component" value="Unassembled WGS sequence"/>
</dbReference>
<accession>A0A164N2M4</accession>
<name>A0A164N2M4_9CRUS</name>
<keyword evidence="2" id="KW-1185">Reference proteome</keyword>
<evidence type="ECO:0000313" key="1">
    <source>
        <dbReference type="EMBL" id="KZS05592.1"/>
    </source>
</evidence>